<evidence type="ECO:0000259" key="1">
    <source>
        <dbReference type="Pfam" id="PF13340"/>
    </source>
</evidence>
<dbReference type="PANTHER" id="PTHR46637:SF1">
    <property type="entry name" value="BLL5188 PROTEIN"/>
    <property type="match status" value="1"/>
</dbReference>
<dbReference type="AlphaFoldDB" id="A0A3S8UGY2"/>
<sequence length="81" mass="9795">MLAKRNELSNKAWTVVVDLFTETRGRERPRLSDHLMLGGMLWVLFPWAARRDVQERFGPWSTAYQRFRDWRHQGTFDQMLK</sequence>
<dbReference type="Pfam" id="PF13340">
    <property type="entry name" value="DUF4096"/>
    <property type="match status" value="1"/>
</dbReference>
<gene>
    <name evidence="2" type="ORF">EJA05_07495</name>
</gene>
<dbReference type="InterPro" id="IPR025161">
    <property type="entry name" value="IS402-like_dom"/>
</dbReference>
<accession>A0A3S8UGY2</accession>
<feature type="domain" description="Insertion element IS402-like" evidence="1">
    <location>
        <begin position="8"/>
        <end position="79"/>
    </location>
</feature>
<protein>
    <submittedName>
        <fullName evidence="2">Transposase</fullName>
    </submittedName>
</protein>
<reference evidence="2 3" key="1">
    <citation type="submission" date="2018-12" db="EMBL/GenBank/DDBJ databases">
        <authorList>
            <person name="Li S."/>
            <person name="Yang R."/>
            <person name="Chen G."/>
            <person name="Zou L."/>
            <person name="Zhang C."/>
            <person name="Chen Y."/>
            <person name="Liu Z."/>
            <person name="Li Y."/>
            <person name="Yan Y."/>
            <person name="Huang M."/>
            <person name="Chen T."/>
        </authorList>
    </citation>
    <scope>NUCLEOTIDE SEQUENCE [LARGE SCALE GENOMIC DNA]</scope>
    <source>
        <strain evidence="2 3">1257</strain>
    </source>
</reference>
<dbReference type="InterPro" id="IPR052909">
    <property type="entry name" value="Transposase_6_like"/>
</dbReference>
<proteinExistence type="predicted"/>
<dbReference type="PANTHER" id="PTHR46637">
    <property type="entry name" value="TIS1421-TRANSPOSASE PROTEIN A"/>
    <property type="match status" value="1"/>
</dbReference>
<dbReference type="OrthoDB" id="1551210at2"/>
<name>A0A3S8UGY2_9PSED</name>
<dbReference type="Proteomes" id="UP000268230">
    <property type="component" value="Chromosome"/>
</dbReference>
<organism evidence="2 3">
    <name type="scientific">Pseudomonas entomophila</name>
    <dbReference type="NCBI Taxonomy" id="312306"/>
    <lineage>
        <taxon>Bacteria</taxon>
        <taxon>Pseudomonadati</taxon>
        <taxon>Pseudomonadota</taxon>
        <taxon>Gammaproteobacteria</taxon>
        <taxon>Pseudomonadales</taxon>
        <taxon>Pseudomonadaceae</taxon>
        <taxon>Pseudomonas</taxon>
    </lineage>
</organism>
<dbReference type="EMBL" id="CP034338">
    <property type="protein sequence ID" value="AZL67599.1"/>
    <property type="molecule type" value="Genomic_DNA"/>
</dbReference>
<evidence type="ECO:0000313" key="3">
    <source>
        <dbReference type="Proteomes" id="UP000268230"/>
    </source>
</evidence>
<evidence type="ECO:0000313" key="2">
    <source>
        <dbReference type="EMBL" id="AZL67599.1"/>
    </source>
</evidence>
<dbReference type="KEGG" id="pory:EJA05_07495"/>